<keyword evidence="5 9" id="KW-0479">Metal-binding</keyword>
<dbReference type="InterPro" id="IPR036396">
    <property type="entry name" value="Cyt_P450_sf"/>
</dbReference>
<feature type="binding site" description="axial binding residue" evidence="9">
    <location>
        <position position="518"/>
    </location>
    <ligand>
        <name>heme</name>
        <dbReference type="ChEBI" id="CHEBI:30413"/>
    </ligand>
    <ligandPart>
        <name>Fe</name>
        <dbReference type="ChEBI" id="CHEBI:18248"/>
    </ligandPart>
</feature>
<protein>
    <submittedName>
        <fullName evidence="11">Cytochrome P450</fullName>
    </submittedName>
</protein>
<dbReference type="InterPro" id="IPR002401">
    <property type="entry name" value="Cyt_P450_E_grp-I"/>
</dbReference>
<evidence type="ECO:0000256" key="3">
    <source>
        <dbReference type="ARBA" id="ARBA00010617"/>
    </source>
</evidence>
<dbReference type="InterPro" id="IPR001128">
    <property type="entry name" value="Cyt_P450"/>
</dbReference>
<dbReference type="AlphaFoldDB" id="A0A166H4D8"/>
<keyword evidence="12" id="KW-1185">Reference proteome</keyword>
<evidence type="ECO:0000313" key="12">
    <source>
        <dbReference type="Proteomes" id="UP000076798"/>
    </source>
</evidence>
<proteinExistence type="inferred from homology"/>
<keyword evidence="7 9" id="KW-0408">Iron</keyword>
<dbReference type="GO" id="GO:0005506">
    <property type="term" value="F:iron ion binding"/>
    <property type="evidence" value="ECO:0007669"/>
    <property type="project" value="InterPro"/>
</dbReference>
<evidence type="ECO:0000313" key="11">
    <source>
        <dbReference type="EMBL" id="KZT42326.1"/>
    </source>
</evidence>
<dbReference type="PRINTS" id="PR00385">
    <property type="entry name" value="P450"/>
</dbReference>
<dbReference type="GO" id="GO:0004497">
    <property type="term" value="F:monooxygenase activity"/>
    <property type="evidence" value="ECO:0007669"/>
    <property type="project" value="UniProtKB-KW"/>
</dbReference>
<keyword evidence="10" id="KW-0472">Membrane</keyword>
<evidence type="ECO:0000256" key="9">
    <source>
        <dbReference type="PIRSR" id="PIRSR602401-1"/>
    </source>
</evidence>
<evidence type="ECO:0000256" key="1">
    <source>
        <dbReference type="ARBA" id="ARBA00001971"/>
    </source>
</evidence>
<evidence type="ECO:0000256" key="8">
    <source>
        <dbReference type="ARBA" id="ARBA00023033"/>
    </source>
</evidence>
<name>A0A166H4D8_9AGAM</name>
<dbReference type="OrthoDB" id="1470350at2759"/>
<accession>A0A166H4D8</accession>
<evidence type="ECO:0000256" key="4">
    <source>
        <dbReference type="ARBA" id="ARBA00022617"/>
    </source>
</evidence>
<dbReference type="CDD" id="cd11069">
    <property type="entry name" value="CYP_FUM15-like"/>
    <property type="match status" value="1"/>
</dbReference>
<keyword evidence="6" id="KW-0560">Oxidoreductase</keyword>
<dbReference type="PRINTS" id="PR00463">
    <property type="entry name" value="EP450I"/>
</dbReference>
<keyword evidence="10" id="KW-1133">Transmembrane helix</keyword>
<keyword evidence="8" id="KW-0503">Monooxygenase</keyword>
<dbReference type="Pfam" id="PF00067">
    <property type="entry name" value="p450"/>
    <property type="match status" value="1"/>
</dbReference>
<evidence type="ECO:0000256" key="10">
    <source>
        <dbReference type="SAM" id="Phobius"/>
    </source>
</evidence>
<dbReference type="STRING" id="1314776.A0A166H4D8"/>
<dbReference type="EMBL" id="KV428014">
    <property type="protein sequence ID" value="KZT42326.1"/>
    <property type="molecule type" value="Genomic_DNA"/>
</dbReference>
<reference evidence="11 12" key="1">
    <citation type="journal article" date="2016" name="Mol. Biol. Evol.">
        <title>Comparative Genomics of Early-Diverging Mushroom-Forming Fungi Provides Insights into the Origins of Lignocellulose Decay Capabilities.</title>
        <authorList>
            <person name="Nagy L.G."/>
            <person name="Riley R."/>
            <person name="Tritt A."/>
            <person name="Adam C."/>
            <person name="Daum C."/>
            <person name="Floudas D."/>
            <person name="Sun H."/>
            <person name="Yadav J.S."/>
            <person name="Pangilinan J."/>
            <person name="Larsson K.H."/>
            <person name="Matsuura K."/>
            <person name="Barry K."/>
            <person name="Labutti K."/>
            <person name="Kuo R."/>
            <person name="Ohm R.A."/>
            <person name="Bhattacharya S.S."/>
            <person name="Shirouzu T."/>
            <person name="Yoshinaga Y."/>
            <person name="Martin F.M."/>
            <person name="Grigoriev I.V."/>
            <person name="Hibbett D.S."/>
        </authorList>
    </citation>
    <scope>NUCLEOTIDE SEQUENCE [LARGE SCALE GENOMIC DNA]</scope>
    <source>
        <strain evidence="11 12">HHB10207 ss-3</strain>
    </source>
</reference>
<evidence type="ECO:0000256" key="5">
    <source>
        <dbReference type="ARBA" id="ARBA00022723"/>
    </source>
</evidence>
<dbReference type="GO" id="GO:0016705">
    <property type="term" value="F:oxidoreductase activity, acting on paired donors, with incorporation or reduction of molecular oxygen"/>
    <property type="evidence" value="ECO:0007669"/>
    <property type="project" value="InterPro"/>
</dbReference>
<keyword evidence="4 9" id="KW-0349">Heme</keyword>
<comment type="similarity">
    <text evidence="3">Belongs to the cytochrome P450 family.</text>
</comment>
<comment type="pathway">
    <text evidence="2">Secondary metabolite biosynthesis.</text>
</comment>
<dbReference type="PANTHER" id="PTHR24305">
    <property type="entry name" value="CYTOCHROME P450"/>
    <property type="match status" value="1"/>
</dbReference>
<dbReference type="PANTHER" id="PTHR24305:SF166">
    <property type="entry name" value="CYTOCHROME P450 12A4, MITOCHONDRIAL-RELATED"/>
    <property type="match status" value="1"/>
</dbReference>
<organism evidence="11 12">
    <name type="scientific">Sistotremastrum suecicum HHB10207 ss-3</name>
    <dbReference type="NCBI Taxonomy" id="1314776"/>
    <lineage>
        <taxon>Eukaryota</taxon>
        <taxon>Fungi</taxon>
        <taxon>Dikarya</taxon>
        <taxon>Basidiomycota</taxon>
        <taxon>Agaricomycotina</taxon>
        <taxon>Agaricomycetes</taxon>
        <taxon>Sistotremastrales</taxon>
        <taxon>Sistotremastraceae</taxon>
        <taxon>Sistotremastrum</taxon>
    </lineage>
</organism>
<feature type="transmembrane region" description="Helical" evidence="10">
    <location>
        <begin position="16"/>
        <end position="35"/>
    </location>
</feature>
<dbReference type="GO" id="GO:0020037">
    <property type="term" value="F:heme binding"/>
    <property type="evidence" value="ECO:0007669"/>
    <property type="project" value="InterPro"/>
</dbReference>
<evidence type="ECO:0000256" key="6">
    <source>
        <dbReference type="ARBA" id="ARBA00023002"/>
    </source>
</evidence>
<evidence type="ECO:0000256" key="7">
    <source>
        <dbReference type="ARBA" id="ARBA00023004"/>
    </source>
</evidence>
<dbReference type="SUPFAM" id="SSF48264">
    <property type="entry name" value="Cytochrome P450"/>
    <property type="match status" value="1"/>
</dbReference>
<gene>
    <name evidence="11" type="ORF">SISSUDRAFT_80077</name>
</gene>
<sequence>MSNCQRTHSNLEPMSLRVIIFATLAFVAIQIIRLVHQLFIKPRLSNLRALPGPKSKSLLYGNFKEVKHSKPGELHAKWIEEYGPTMSYTGVFNSGRLYTHDTRALSFVLSHPDIFRKPDQFQFVLARVLGKGLIFADGDPHRQQRRLLNPAFSNLHIRQMTPTFFSKAFELRDSWSSLASEKESAVDATVCEIDAMSWLSRVTLDIIGLAGFDYAFNATNPRGGADDFQKAFETAFNGAMNFSVMSLLTARFSILRKLVSHVISSAYSSTVMLTFGVGKPSKRERDIQEAQTSMRRLGTKLLADKKETILESLSDKDEKITKTTVERKDILSLLIRANMSSEVPESARLSDEDILAQIPTFILAGHETTAAALAWCLYAMTRHPDIQCKLRDEVGTVDTDGPTMDFLNSLPYLDAVVRETLRFFPIVPMVMRIATEDVNLPLKTPVTDNRGRPLSEIRVRKGEGIDIPIIALNRSKDIWGDDADQYRPERWENVPEMAHEVPGVWSDLMTFIGGPRSCIGYKFSIIEMKVLIFTLIRAFSFEPSESDVEILQKTTFITKPVVAGEEEKGSQLPLKIRLLPTA</sequence>
<evidence type="ECO:0000256" key="2">
    <source>
        <dbReference type="ARBA" id="ARBA00005179"/>
    </source>
</evidence>
<dbReference type="Proteomes" id="UP000076798">
    <property type="component" value="Unassembled WGS sequence"/>
</dbReference>
<dbReference type="InterPro" id="IPR050121">
    <property type="entry name" value="Cytochrome_P450_monoxygenase"/>
</dbReference>
<dbReference type="Gene3D" id="1.10.630.10">
    <property type="entry name" value="Cytochrome P450"/>
    <property type="match status" value="1"/>
</dbReference>
<comment type="cofactor">
    <cofactor evidence="1 9">
        <name>heme</name>
        <dbReference type="ChEBI" id="CHEBI:30413"/>
    </cofactor>
</comment>
<keyword evidence="10" id="KW-0812">Transmembrane</keyword>